<dbReference type="InterPro" id="IPR027214">
    <property type="entry name" value="Cystatin"/>
</dbReference>
<dbReference type="Gene3D" id="3.10.450.10">
    <property type="match status" value="1"/>
</dbReference>
<dbReference type="AlphaFoldDB" id="A0A5J9WRN8"/>
<feature type="chain" id="PRO_5023877020" description="Cystatin domain-containing protein" evidence="1">
    <location>
        <begin position="20"/>
        <end position="127"/>
    </location>
</feature>
<evidence type="ECO:0000313" key="3">
    <source>
        <dbReference type="Proteomes" id="UP000324897"/>
    </source>
</evidence>
<reference evidence="2 3" key="1">
    <citation type="journal article" date="2019" name="Sci. Rep.">
        <title>A high-quality genome of Eragrostis curvula grass provides insights into Poaceae evolution and supports new strategies to enhance forage quality.</title>
        <authorList>
            <person name="Carballo J."/>
            <person name="Santos B.A.C.M."/>
            <person name="Zappacosta D."/>
            <person name="Garbus I."/>
            <person name="Selva J.P."/>
            <person name="Gallo C.A."/>
            <person name="Diaz A."/>
            <person name="Albertini E."/>
            <person name="Caccamo M."/>
            <person name="Echenique V."/>
        </authorList>
    </citation>
    <scope>NUCLEOTIDE SEQUENCE [LARGE SCALE GENOMIC DNA]</scope>
    <source>
        <strain evidence="3">cv. Victoria</strain>
        <tissue evidence="2">Leaf</tissue>
    </source>
</reference>
<sequence>MKTFMLILLAALATVLCAASLVTAAASTCPWRTVSNIDYKYVQNFGRWAVDQQNAHLNFHKVESATAQAVGDCLNDMNRNYALNILASRRNGAGDDKFKAVVYVEREIVPDYSGIPICRVRYPKMFN</sequence>
<proteinExistence type="predicted"/>
<keyword evidence="3" id="KW-1185">Reference proteome</keyword>
<accession>A0A5J9WRN8</accession>
<dbReference type="GO" id="GO:0004869">
    <property type="term" value="F:cysteine-type endopeptidase inhibitor activity"/>
    <property type="evidence" value="ECO:0007669"/>
    <property type="project" value="InterPro"/>
</dbReference>
<evidence type="ECO:0000313" key="2">
    <source>
        <dbReference type="EMBL" id="TVU51412.1"/>
    </source>
</evidence>
<protein>
    <recommendedName>
        <fullName evidence="4">Cystatin domain-containing protein</fullName>
    </recommendedName>
</protein>
<dbReference type="SUPFAM" id="SSF54403">
    <property type="entry name" value="Cystatin/monellin"/>
    <property type="match status" value="1"/>
</dbReference>
<feature type="non-terminal residue" evidence="2">
    <location>
        <position position="1"/>
    </location>
</feature>
<dbReference type="InterPro" id="IPR046350">
    <property type="entry name" value="Cystatin_sf"/>
</dbReference>
<evidence type="ECO:0000256" key="1">
    <source>
        <dbReference type="SAM" id="SignalP"/>
    </source>
</evidence>
<dbReference type="PANTHER" id="PTHR47116">
    <property type="entry name" value="PHLOEM FILAMENT PROTEIN"/>
    <property type="match status" value="1"/>
</dbReference>
<evidence type="ECO:0008006" key="4">
    <source>
        <dbReference type="Google" id="ProtNLM"/>
    </source>
</evidence>
<keyword evidence="1" id="KW-0732">Signal</keyword>
<comment type="caution">
    <text evidence="2">The sequence shown here is derived from an EMBL/GenBank/DDBJ whole genome shotgun (WGS) entry which is preliminary data.</text>
</comment>
<feature type="signal peptide" evidence="1">
    <location>
        <begin position="1"/>
        <end position="19"/>
    </location>
</feature>
<dbReference type="Proteomes" id="UP000324897">
    <property type="component" value="Chromosome 6"/>
</dbReference>
<dbReference type="EMBL" id="RWGY01000002">
    <property type="protein sequence ID" value="TVU51412.1"/>
    <property type="molecule type" value="Genomic_DNA"/>
</dbReference>
<dbReference type="Gramene" id="TVU51412">
    <property type="protein sequence ID" value="TVU51412"/>
    <property type="gene ID" value="EJB05_02842"/>
</dbReference>
<name>A0A5J9WRN8_9POAL</name>
<organism evidence="2 3">
    <name type="scientific">Eragrostis curvula</name>
    <name type="common">weeping love grass</name>
    <dbReference type="NCBI Taxonomy" id="38414"/>
    <lineage>
        <taxon>Eukaryota</taxon>
        <taxon>Viridiplantae</taxon>
        <taxon>Streptophyta</taxon>
        <taxon>Embryophyta</taxon>
        <taxon>Tracheophyta</taxon>
        <taxon>Spermatophyta</taxon>
        <taxon>Magnoliopsida</taxon>
        <taxon>Liliopsida</taxon>
        <taxon>Poales</taxon>
        <taxon>Poaceae</taxon>
        <taxon>PACMAD clade</taxon>
        <taxon>Chloridoideae</taxon>
        <taxon>Eragrostideae</taxon>
        <taxon>Eragrostidinae</taxon>
        <taxon>Eragrostis</taxon>
    </lineage>
</organism>
<gene>
    <name evidence="2" type="ORF">EJB05_02842</name>
</gene>